<evidence type="ECO:0000259" key="4">
    <source>
        <dbReference type="Pfam" id="PF05426"/>
    </source>
</evidence>
<accession>A0A9D1Z010</accession>
<organism evidence="5 6">
    <name type="scientific">Candidatus Alistipes intestinigallinarum</name>
    <dbReference type="NCBI Taxonomy" id="2838440"/>
    <lineage>
        <taxon>Bacteria</taxon>
        <taxon>Pseudomonadati</taxon>
        <taxon>Bacteroidota</taxon>
        <taxon>Bacteroidia</taxon>
        <taxon>Bacteroidales</taxon>
        <taxon>Rikenellaceae</taxon>
        <taxon>Alistipes</taxon>
    </lineage>
</organism>
<reference evidence="5" key="2">
    <citation type="submission" date="2021-04" db="EMBL/GenBank/DDBJ databases">
        <authorList>
            <person name="Gilroy R."/>
        </authorList>
    </citation>
    <scope>NUCLEOTIDE SEQUENCE</scope>
    <source>
        <strain evidence="5">5134</strain>
    </source>
</reference>
<keyword evidence="2 5" id="KW-0456">Lyase</keyword>
<dbReference type="GO" id="GO:0042597">
    <property type="term" value="C:periplasmic space"/>
    <property type="evidence" value="ECO:0007669"/>
    <property type="project" value="InterPro"/>
</dbReference>
<evidence type="ECO:0000313" key="5">
    <source>
        <dbReference type="EMBL" id="HIY68858.1"/>
    </source>
</evidence>
<feature type="domain" description="Alginate lyase" evidence="4">
    <location>
        <begin position="64"/>
        <end position="338"/>
    </location>
</feature>
<dbReference type="InterPro" id="IPR008929">
    <property type="entry name" value="Chondroitin_lyas"/>
</dbReference>
<dbReference type="EMBL" id="DXDA01000047">
    <property type="protein sequence ID" value="HIY68858.1"/>
    <property type="molecule type" value="Genomic_DNA"/>
</dbReference>
<gene>
    <name evidence="5" type="ORF">H9828_05535</name>
</gene>
<dbReference type="Pfam" id="PF05426">
    <property type="entry name" value="Alginate_lyase"/>
    <property type="match status" value="1"/>
</dbReference>
<feature type="chain" id="PRO_5039172944" evidence="3">
    <location>
        <begin position="20"/>
        <end position="392"/>
    </location>
</feature>
<dbReference type="Gene3D" id="1.50.10.100">
    <property type="entry name" value="Chondroitin AC/alginate lyase"/>
    <property type="match status" value="1"/>
</dbReference>
<keyword evidence="1 3" id="KW-0732">Signal</keyword>
<evidence type="ECO:0000256" key="2">
    <source>
        <dbReference type="ARBA" id="ARBA00023239"/>
    </source>
</evidence>
<dbReference type="InterPro" id="IPR008397">
    <property type="entry name" value="Alginate_lyase_dom"/>
</dbReference>
<dbReference type="GO" id="GO:0016829">
    <property type="term" value="F:lyase activity"/>
    <property type="evidence" value="ECO:0007669"/>
    <property type="project" value="UniProtKB-KW"/>
</dbReference>
<comment type="caution">
    <text evidence="5">The sequence shown here is derived from an EMBL/GenBank/DDBJ whole genome shotgun (WGS) entry which is preliminary data.</text>
</comment>
<proteinExistence type="predicted"/>
<feature type="signal peptide" evidence="3">
    <location>
        <begin position="1"/>
        <end position="19"/>
    </location>
</feature>
<dbReference type="AlphaFoldDB" id="A0A9D1Z010"/>
<evidence type="ECO:0000256" key="1">
    <source>
        <dbReference type="ARBA" id="ARBA00022729"/>
    </source>
</evidence>
<protein>
    <submittedName>
        <fullName evidence="5">Alginate lyase family protein</fullName>
    </submittedName>
</protein>
<evidence type="ECO:0000313" key="6">
    <source>
        <dbReference type="Proteomes" id="UP000886844"/>
    </source>
</evidence>
<dbReference type="Proteomes" id="UP000886844">
    <property type="component" value="Unassembled WGS sequence"/>
</dbReference>
<dbReference type="SUPFAM" id="SSF48230">
    <property type="entry name" value="Chondroitin AC/alginate lyase"/>
    <property type="match status" value="1"/>
</dbReference>
<name>A0A9D1Z010_9BACT</name>
<sequence>MKRILLLILCTATLVPVSAQYSFDGELLDRLAEAYRKGDPRAVEAVSRVAAEADSTLLGMEPLTVTAKKQLPPSGDRRDYMSLSPYWWPDPEKPDGLPYIRRDGERNPEVYDCPERVNGDRLGVAARTLAVLYRVTGDERYAAKCAELLRTWFLDPELGMNPNMTYSQLIRGRSTIRGTGIIDSRRMAFALNAAQLIDSSPSWSDRDRHELREWARAFLYWLEHSVNGRKELHAANNHGLWYDAIRLMTARAAGLDDRVREIAEESVRPRFAGQVAEDGTLPEELVRTLSLHYSTFVLEAFSTARNVARAEGVELWEMPEAQRALACLLPYYEKPETWPWPQIAPFAQRRGAALLYEAGRALGRTEWVEAARRIGFHTSKADFESMLHFELQ</sequence>
<reference evidence="5" key="1">
    <citation type="journal article" date="2021" name="PeerJ">
        <title>Extensive microbial diversity within the chicken gut microbiome revealed by metagenomics and culture.</title>
        <authorList>
            <person name="Gilroy R."/>
            <person name="Ravi A."/>
            <person name="Getino M."/>
            <person name="Pursley I."/>
            <person name="Horton D.L."/>
            <person name="Alikhan N.F."/>
            <person name="Baker D."/>
            <person name="Gharbi K."/>
            <person name="Hall N."/>
            <person name="Watson M."/>
            <person name="Adriaenssens E.M."/>
            <person name="Foster-Nyarko E."/>
            <person name="Jarju S."/>
            <person name="Secka A."/>
            <person name="Antonio M."/>
            <person name="Oren A."/>
            <person name="Chaudhuri R.R."/>
            <person name="La Ragione R."/>
            <person name="Hildebrand F."/>
            <person name="Pallen M.J."/>
        </authorList>
    </citation>
    <scope>NUCLEOTIDE SEQUENCE</scope>
    <source>
        <strain evidence="5">5134</strain>
    </source>
</reference>
<evidence type="ECO:0000256" key="3">
    <source>
        <dbReference type="SAM" id="SignalP"/>
    </source>
</evidence>